<dbReference type="OrthoDB" id="408964at2759"/>
<evidence type="ECO:0000313" key="12">
    <source>
        <dbReference type="EMBL" id="KAF7346227.1"/>
    </source>
</evidence>
<dbReference type="GO" id="GO:0005737">
    <property type="term" value="C:cytoplasm"/>
    <property type="evidence" value="ECO:0007669"/>
    <property type="project" value="UniProtKB-SubCell"/>
</dbReference>
<dbReference type="PROSITE" id="PS51984">
    <property type="entry name" value="CPB1"/>
    <property type="match status" value="1"/>
</dbReference>
<evidence type="ECO:0000259" key="10">
    <source>
        <dbReference type="PROSITE" id="PS51984"/>
    </source>
</evidence>
<feature type="region of interest" description="Disordered" evidence="8">
    <location>
        <begin position="702"/>
        <end position="745"/>
    </location>
</feature>
<feature type="compositionally biased region" description="Polar residues" evidence="8">
    <location>
        <begin position="422"/>
        <end position="436"/>
    </location>
</feature>
<feature type="compositionally biased region" description="Low complexity" evidence="8">
    <location>
        <begin position="67"/>
        <end position="76"/>
    </location>
</feature>
<dbReference type="InterPro" id="IPR033698">
    <property type="entry name" value="POLO_box_Plk4_2"/>
</dbReference>
<dbReference type="GO" id="GO:0004674">
    <property type="term" value="F:protein serine/threonine kinase activity"/>
    <property type="evidence" value="ECO:0007669"/>
    <property type="project" value="UniProtKB-KW"/>
</dbReference>
<comment type="subcellular location">
    <subcellularLocation>
        <location evidence="1">Cytoplasm</location>
    </subcellularLocation>
</comment>
<dbReference type="Pfam" id="PF00069">
    <property type="entry name" value="Pkinase"/>
    <property type="match status" value="1"/>
</dbReference>
<dbReference type="Gene3D" id="3.30.200.20">
    <property type="entry name" value="Phosphorylase Kinase, domain 1"/>
    <property type="match status" value="1"/>
</dbReference>
<feature type="domain" description="Cryptic POLO box 1 (CPB1)" evidence="10">
    <location>
        <begin position="460"/>
        <end position="579"/>
    </location>
</feature>
<feature type="region of interest" description="Disordered" evidence="8">
    <location>
        <begin position="351"/>
        <end position="375"/>
    </location>
</feature>
<organism evidence="12 13">
    <name type="scientific">Mycena sanguinolenta</name>
    <dbReference type="NCBI Taxonomy" id="230812"/>
    <lineage>
        <taxon>Eukaryota</taxon>
        <taxon>Fungi</taxon>
        <taxon>Dikarya</taxon>
        <taxon>Basidiomycota</taxon>
        <taxon>Agaricomycotina</taxon>
        <taxon>Agaricomycetes</taxon>
        <taxon>Agaricomycetidae</taxon>
        <taxon>Agaricales</taxon>
        <taxon>Marasmiineae</taxon>
        <taxon>Mycenaceae</taxon>
        <taxon>Mycena</taxon>
    </lineage>
</organism>
<dbReference type="InterPro" id="IPR030616">
    <property type="entry name" value="Aur-like"/>
</dbReference>
<keyword evidence="4 7" id="KW-0547">Nucleotide-binding</keyword>
<feature type="region of interest" description="Disordered" evidence="8">
    <location>
        <begin position="414"/>
        <end position="467"/>
    </location>
</feature>
<reference evidence="12" key="1">
    <citation type="submission" date="2020-05" db="EMBL/GenBank/DDBJ databases">
        <title>Mycena genomes resolve the evolution of fungal bioluminescence.</title>
        <authorList>
            <person name="Tsai I.J."/>
        </authorList>
    </citation>
    <scope>NUCLEOTIDE SEQUENCE</scope>
    <source>
        <strain evidence="12">160909Yilan</strain>
    </source>
</reference>
<accession>A0A8H7CS40</accession>
<feature type="region of interest" description="Disordered" evidence="8">
    <location>
        <begin position="128"/>
        <end position="148"/>
    </location>
</feature>
<sequence>MNRRSPFNSLSLKLPDKNTCSLELEDYDIMEEIASGTTSGSTVYLVNCKRGRLRNRQLALRKVSVRNSNSNSNSNSQPNEGHDTIHLPLSHPSIVSLLSTFSTPSAGFQVLELCAGGPLSRYLAMEEQHQLQEQRQPQERQRQQEQQEWQRQERGRILSEAHLRGILKSLLDALVYLKNESVVHRNIRPCNILVTAEGRIKLADFKLATHLPPSKLPPDTFAYGPHFVAPEILRNAPYTCNADIWSVGCVALACLSGRLPFEASSTPETITKILTARYVLPNEISTEAQDLLVNLLESDPQQRIAPNDALSHPFFSAEFPVGPLNLHFSVANACSSDSVLSKHALFESRPAAPGRMTTKDPVYGHRKHPRHSYAPKPTIWLSREISARRIVSDPLPRQRWRDLTPEVATAAAAASTSVASRPQLQASQQAVHSRNPQDCKPGNGAESGAPVTSPASVLPVGTTRPQPFTTDLLTPDLHKTVHGQITVLPSHALLVDLREGERRRRQKGAEVLVVSSQGTERGGFNLGLFFQIEVYSAPHLSLPCCLAEPTHKYTIEDLPATYWRQYNDAALLVERIKQRTPKLILNTSKAKCVLMANAPQGDIELLVFGSPSDISNGHKQGSGDRARMRIRLSRQTGLLEFAKHVSGARGEEWTKKVLKANEGYPHRICTEDWDALDETERESLAQLTRFLRTCEALERLEVEEEERKEEHEDDSAATSKPSKSGASRFQTGKTQSPSTDTVLPASFSSTRTLPLMNVALPPRPPKFFASASRKPAQQRAPSPSPPSIIDVTDASIQAEYPSVTGKTGILPTWCRDDTDNNSLELTAAKQRSQTKFIPTVGWCIRQVSRVSQGGRYKIMFFDGAALEIDVDEDWAELTSPGGGTTRHNIRKCNAKRHVAERMKVFSEFVSMFDDSEKE</sequence>
<evidence type="ECO:0000256" key="6">
    <source>
        <dbReference type="ARBA" id="ARBA00022840"/>
    </source>
</evidence>
<evidence type="ECO:0000256" key="1">
    <source>
        <dbReference type="ARBA" id="ARBA00004496"/>
    </source>
</evidence>
<dbReference type="EMBL" id="JACAZH010000019">
    <property type="protein sequence ID" value="KAF7346227.1"/>
    <property type="molecule type" value="Genomic_DNA"/>
</dbReference>
<feature type="compositionally biased region" description="Acidic residues" evidence="8">
    <location>
        <begin position="702"/>
        <end position="715"/>
    </location>
</feature>
<dbReference type="PROSITE" id="PS50011">
    <property type="entry name" value="PROTEIN_KINASE_DOM"/>
    <property type="match status" value="1"/>
</dbReference>
<keyword evidence="5 12" id="KW-0418">Kinase</keyword>
<feature type="region of interest" description="Disordered" evidence="8">
    <location>
        <begin position="764"/>
        <end position="789"/>
    </location>
</feature>
<evidence type="ECO:0000256" key="3">
    <source>
        <dbReference type="ARBA" id="ARBA00022679"/>
    </source>
</evidence>
<keyword evidence="6 7" id="KW-0067">ATP-binding</keyword>
<comment type="caution">
    <text evidence="12">The sequence shown here is derived from an EMBL/GenBank/DDBJ whole genome shotgun (WGS) entry which is preliminary data.</text>
</comment>
<dbReference type="Gene3D" id="3.30.1120.130">
    <property type="match status" value="1"/>
</dbReference>
<evidence type="ECO:0000259" key="9">
    <source>
        <dbReference type="PROSITE" id="PS50011"/>
    </source>
</evidence>
<feature type="domain" description="Protein kinase" evidence="9">
    <location>
        <begin position="27"/>
        <end position="315"/>
    </location>
</feature>
<feature type="domain" description="Cryptic POLO box 2 (CPB2)" evidence="11">
    <location>
        <begin position="580"/>
        <end position="730"/>
    </location>
</feature>
<feature type="compositionally biased region" description="Basic residues" evidence="8">
    <location>
        <begin position="364"/>
        <end position="373"/>
    </location>
</feature>
<evidence type="ECO:0000256" key="4">
    <source>
        <dbReference type="ARBA" id="ARBA00022741"/>
    </source>
</evidence>
<proteinExistence type="predicted"/>
<dbReference type="InterPro" id="IPR046437">
    <property type="entry name" value="Ser_Thr-PK_POLO_box_1_sf"/>
</dbReference>
<dbReference type="PROSITE" id="PS51985">
    <property type="entry name" value="CPB2"/>
    <property type="match status" value="1"/>
</dbReference>
<protein>
    <submittedName>
        <fullName evidence="12">Protein kinase domain-containing protein</fullName>
    </submittedName>
</protein>
<keyword evidence="13" id="KW-1185">Reference proteome</keyword>
<evidence type="ECO:0000256" key="8">
    <source>
        <dbReference type="SAM" id="MobiDB-lite"/>
    </source>
</evidence>
<evidence type="ECO:0000256" key="7">
    <source>
        <dbReference type="PIRSR" id="PIRSR630616-2"/>
    </source>
</evidence>
<dbReference type="SUPFAM" id="SSF56112">
    <property type="entry name" value="Protein kinase-like (PK-like)"/>
    <property type="match status" value="1"/>
</dbReference>
<feature type="compositionally biased region" description="Polar residues" evidence="8">
    <location>
        <begin position="716"/>
        <end position="745"/>
    </location>
</feature>
<gene>
    <name evidence="12" type="ORF">MSAN_01849700</name>
</gene>
<evidence type="ECO:0000256" key="2">
    <source>
        <dbReference type="ARBA" id="ARBA00022527"/>
    </source>
</evidence>
<evidence type="ECO:0000313" key="13">
    <source>
        <dbReference type="Proteomes" id="UP000623467"/>
    </source>
</evidence>
<name>A0A8H7CS40_9AGAR</name>
<dbReference type="Gene3D" id="1.10.510.10">
    <property type="entry name" value="Transferase(Phosphotransferase) domain 1"/>
    <property type="match status" value="1"/>
</dbReference>
<dbReference type="Gene3D" id="3.30.1120.120">
    <property type="match status" value="1"/>
</dbReference>
<feature type="binding site" evidence="7">
    <location>
        <position position="204"/>
    </location>
    <ligand>
        <name>ATP</name>
        <dbReference type="ChEBI" id="CHEBI:30616"/>
    </ligand>
</feature>
<keyword evidence="2" id="KW-0723">Serine/threonine-protein kinase</keyword>
<dbReference type="GO" id="GO:0005524">
    <property type="term" value="F:ATP binding"/>
    <property type="evidence" value="ECO:0007669"/>
    <property type="project" value="UniProtKB-KW"/>
</dbReference>
<evidence type="ECO:0000259" key="11">
    <source>
        <dbReference type="PROSITE" id="PS51985"/>
    </source>
</evidence>
<dbReference type="AlphaFoldDB" id="A0A8H7CS40"/>
<dbReference type="InterPro" id="IPR047108">
    <property type="entry name" value="Plk4-like_POLO_box_2_sf"/>
</dbReference>
<feature type="region of interest" description="Disordered" evidence="8">
    <location>
        <begin position="63"/>
        <end position="87"/>
    </location>
</feature>
<dbReference type="InterPro" id="IPR011009">
    <property type="entry name" value="Kinase-like_dom_sf"/>
</dbReference>
<dbReference type="InterPro" id="IPR033699">
    <property type="entry name" value="POLO_box_Plk4_1"/>
</dbReference>
<dbReference type="InterPro" id="IPR000719">
    <property type="entry name" value="Prot_kinase_dom"/>
</dbReference>
<dbReference type="PANTHER" id="PTHR24350">
    <property type="entry name" value="SERINE/THREONINE-PROTEIN KINASE IAL-RELATED"/>
    <property type="match status" value="1"/>
</dbReference>
<dbReference type="Proteomes" id="UP000623467">
    <property type="component" value="Unassembled WGS sequence"/>
</dbReference>
<keyword evidence="3" id="KW-0808">Transferase</keyword>
<evidence type="ECO:0000256" key="5">
    <source>
        <dbReference type="ARBA" id="ARBA00022777"/>
    </source>
</evidence>